<dbReference type="Gene3D" id="1.20.1250.20">
    <property type="entry name" value="MFS general substrate transporter like domains"/>
    <property type="match status" value="1"/>
</dbReference>
<feature type="transmembrane region" description="Helical" evidence="7">
    <location>
        <begin position="369"/>
        <end position="392"/>
    </location>
</feature>
<name>A0A544T6J0_9BACI</name>
<dbReference type="AlphaFoldDB" id="A0A544T6J0"/>
<protein>
    <submittedName>
        <fullName evidence="9">MFS transporter</fullName>
    </submittedName>
</protein>
<feature type="domain" description="Major facilitator superfamily (MFS) profile" evidence="8">
    <location>
        <begin position="9"/>
        <end position="396"/>
    </location>
</feature>
<evidence type="ECO:0000256" key="2">
    <source>
        <dbReference type="ARBA" id="ARBA00022448"/>
    </source>
</evidence>
<keyword evidence="6 7" id="KW-0472">Membrane</keyword>
<keyword evidence="5 7" id="KW-1133">Transmembrane helix</keyword>
<dbReference type="CDD" id="cd06173">
    <property type="entry name" value="MFS_MefA_like"/>
    <property type="match status" value="1"/>
</dbReference>
<keyword evidence="4 7" id="KW-0812">Transmembrane</keyword>
<dbReference type="Proteomes" id="UP000317316">
    <property type="component" value="Unassembled WGS sequence"/>
</dbReference>
<feature type="transmembrane region" description="Helical" evidence="7">
    <location>
        <begin position="42"/>
        <end position="63"/>
    </location>
</feature>
<feature type="transmembrane region" description="Helical" evidence="7">
    <location>
        <begin position="12"/>
        <end position="36"/>
    </location>
</feature>
<feature type="transmembrane region" description="Helical" evidence="7">
    <location>
        <begin position="75"/>
        <end position="96"/>
    </location>
</feature>
<dbReference type="GO" id="GO:0022857">
    <property type="term" value="F:transmembrane transporter activity"/>
    <property type="evidence" value="ECO:0007669"/>
    <property type="project" value="InterPro"/>
</dbReference>
<feature type="transmembrane region" description="Helical" evidence="7">
    <location>
        <begin position="285"/>
        <end position="302"/>
    </location>
</feature>
<dbReference type="PANTHER" id="PTHR23513">
    <property type="entry name" value="INTEGRAL MEMBRANE EFFLUX PROTEIN-RELATED"/>
    <property type="match status" value="1"/>
</dbReference>
<feature type="transmembrane region" description="Helical" evidence="7">
    <location>
        <begin position="138"/>
        <end position="161"/>
    </location>
</feature>
<accession>A0A544T6J0</accession>
<feature type="transmembrane region" description="Helical" evidence="7">
    <location>
        <begin position="220"/>
        <end position="240"/>
    </location>
</feature>
<feature type="transmembrane region" description="Helical" evidence="7">
    <location>
        <begin position="252"/>
        <end position="273"/>
    </location>
</feature>
<dbReference type="Pfam" id="PF07690">
    <property type="entry name" value="MFS_1"/>
    <property type="match status" value="1"/>
</dbReference>
<evidence type="ECO:0000256" key="6">
    <source>
        <dbReference type="ARBA" id="ARBA00023136"/>
    </source>
</evidence>
<keyword evidence="2" id="KW-0813">Transport</keyword>
<dbReference type="InterPro" id="IPR011701">
    <property type="entry name" value="MFS"/>
</dbReference>
<dbReference type="GO" id="GO:0005886">
    <property type="term" value="C:plasma membrane"/>
    <property type="evidence" value="ECO:0007669"/>
    <property type="project" value="UniProtKB-SubCell"/>
</dbReference>
<sequence length="417" mass="46622">MKSLYKDSRFRLIIFANIASSIGSGITMITIPWMLVSSENGNAVFGYVTLCMTIISFLITPLVGNLIDKMSRKKLLLTSNIASFVMLLFFSVIGFVGLSYEVWHYIIIYIIGSLYYTIFFPTMFALNQEIFHKDQYKILNGTMEVQGQLSSVIAGALASILLSKWDLHYILLLNVFAYVAAIYLYVKIPYVRLKNSETKGTSKSKGAEGLIYMWKRPAMFLFLFFSIMPFIGVMITNYLFPVYLADVLKASGSFYGIQSMVYGVGAVIAGIIVPIIAKKLGDEKTIVYSVITYTIAISLIVIANIPFYLSLMFFIALGNSGARVARNSFLMDRIPNEIIGRVDSLFRSVGLLLRIVLLALFTGMVSAGLIIYCFFILSGILIIASIFVTFSWRNGIEVNEKTINLKIKNKQLAKAKT</sequence>
<evidence type="ECO:0000256" key="4">
    <source>
        <dbReference type="ARBA" id="ARBA00022692"/>
    </source>
</evidence>
<dbReference type="PROSITE" id="PS50850">
    <property type="entry name" value="MFS"/>
    <property type="match status" value="1"/>
</dbReference>
<proteinExistence type="predicted"/>
<feature type="transmembrane region" description="Helical" evidence="7">
    <location>
        <begin position="167"/>
        <end position="186"/>
    </location>
</feature>
<organism evidence="9 10">
    <name type="scientific">Psychrobacillus lasiicapitis</name>
    <dbReference type="NCBI Taxonomy" id="1636719"/>
    <lineage>
        <taxon>Bacteria</taxon>
        <taxon>Bacillati</taxon>
        <taxon>Bacillota</taxon>
        <taxon>Bacilli</taxon>
        <taxon>Bacillales</taxon>
        <taxon>Bacillaceae</taxon>
        <taxon>Psychrobacillus</taxon>
    </lineage>
</organism>
<dbReference type="InterPro" id="IPR036259">
    <property type="entry name" value="MFS_trans_sf"/>
</dbReference>
<keyword evidence="10" id="KW-1185">Reference proteome</keyword>
<dbReference type="RefSeq" id="WP_142539164.1">
    <property type="nucleotide sequence ID" value="NZ_VDGH01000006.1"/>
</dbReference>
<evidence type="ECO:0000256" key="3">
    <source>
        <dbReference type="ARBA" id="ARBA00022475"/>
    </source>
</evidence>
<comment type="caution">
    <text evidence="9">The sequence shown here is derived from an EMBL/GenBank/DDBJ whole genome shotgun (WGS) entry which is preliminary data.</text>
</comment>
<evidence type="ECO:0000256" key="7">
    <source>
        <dbReference type="SAM" id="Phobius"/>
    </source>
</evidence>
<reference evidence="9 10" key="1">
    <citation type="submission" date="2019-05" db="EMBL/GenBank/DDBJ databases">
        <title>Psychrobacillus vulpis sp. nov., a new species isolated from feces of a red fox that inhabits in The Tablas de Daimiel Natural Park, Albacete, Spain.</title>
        <authorList>
            <person name="Rodriguez M."/>
            <person name="Reina J.C."/>
            <person name="Bejar V."/>
            <person name="Llamas I."/>
        </authorList>
    </citation>
    <scope>NUCLEOTIDE SEQUENCE [LARGE SCALE GENOMIC DNA]</scope>
    <source>
        <strain evidence="9 10">NEAU-3TGS17</strain>
    </source>
</reference>
<keyword evidence="3" id="KW-1003">Cell membrane</keyword>
<feature type="transmembrane region" description="Helical" evidence="7">
    <location>
        <begin position="102"/>
        <end position="126"/>
    </location>
</feature>
<dbReference type="EMBL" id="VDGH01000006">
    <property type="protein sequence ID" value="TQR13060.1"/>
    <property type="molecule type" value="Genomic_DNA"/>
</dbReference>
<gene>
    <name evidence="9" type="ORF">FG382_11030</name>
</gene>
<comment type="subcellular location">
    <subcellularLocation>
        <location evidence="1">Cell membrane</location>
        <topology evidence="1">Multi-pass membrane protein</topology>
    </subcellularLocation>
</comment>
<dbReference type="PANTHER" id="PTHR23513:SF11">
    <property type="entry name" value="STAPHYLOFERRIN A TRANSPORTER"/>
    <property type="match status" value="1"/>
</dbReference>
<evidence type="ECO:0000256" key="1">
    <source>
        <dbReference type="ARBA" id="ARBA00004651"/>
    </source>
</evidence>
<feature type="transmembrane region" description="Helical" evidence="7">
    <location>
        <begin position="345"/>
        <end position="363"/>
    </location>
</feature>
<evidence type="ECO:0000259" key="8">
    <source>
        <dbReference type="PROSITE" id="PS50850"/>
    </source>
</evidence>
<evidence type="ECO:0000313" key="9">
    <source>
        <dbReference type="EMBL" id="TQR13060.1"/>
    </source>
</evidence>
<dbReference type="InterPro" id="IPR020846">
    <property type="entry name" value="MFS_dom"/>
</dbReference>
<evidence type="ECO:0000313" key="10">
    <source>
        <dbReference type="Proteomes" id="UP000317316"/>
    </source>
</evidence>
<dbReference type="SUPFAM" id="SSF103473">
    <property type="entry name" value="MFS general substrate transporter"/>
    <property type="match status" value="1"/>
</dbReference>
<evidence type="ECO:0000256" key="5">
    <source>
        <dbReference type="ARBA" id="ARBA00022989"/>
    </source>
</evidence>
<dbReference type="OrthoDB" id="9775268at2"/>